<evidence type="ECO:0000256" key="5">
    <source>
        <dbReference type="ARBA" id="ARBA00023015"/>
    </source>
</evidence>
<dbReference type="PANTHER" id="PTHR45526:SF1">
    <property type="entry name" value="TRANSCRIPTIONAL REGULATORY PROTEIN DCUR-RELATED"/>
    <property type="match status" value="1"/>
</dbReference>
<evidence type="ECO:0000313" key="12">
    <source>
        <dbReference type="EMBL" id="GGO58074.1"/>
    </source>
</evidence>
<dbReference type="InterPro" id="IPR024187">
    <property type="entry name" value="Sig_transdc_resp-reg_cit/mal"/>
</dbReference>
<dbReference type="PANTHER" id="PTHR45526">
    <property type="entry name" value="TRANSCRIPTIONAL REGULATORY PROTEIN DPIA"/>
    <property type="match status" value="1"/>
</dbReference>
<evidence type="ECO:0000256" key="3">
    <source>
        <dbReference type="ARBA" id="ARBA00022553"/>
    </source>
</evidence>
<dbReference type="SUPFAM" id="SSF52172">
    <property type="entry name" value="CheY-like"/>
    <property type="match status" value="1"/>
</dbReference>
<feature type="domain" description="Response regulatory" evidence="11">
    <location>
        <begin position="11"/>
        <end position="127"/>
    </location>
</feature>
<evidence type="ECO:0000256" key="9">
    <source>
        <dbReference type="PIRNR" id="PIRNR006171"/>
    </source>
</evidence>
<evidence type="ECO:0000259" key="11">
    <source>
        <dbReference type="PROSITE" id="PS50110"/>
    </source>
</evidence>
<dbReference type="Pfam" id="PF00072">
    <property type="entry name" value="Response_reg"/>
    <property type="match status" value="1"/>
</dbReference>
<dbReference type="Gene3D" id="1.10.10.10">
    <property type="entry name" value="Winged helix-like DNA-binding domain superfamily/Winged helix DNA-binding domain"/>
    <property type="match status" value="1"/>
</dbReference>
<dbReference type="RefSeq" id="WP_189039948.1">
    <property type="nucleotide sequence ID" value="NZ_BMMP01000028.1"/>
</dbReference>
<evidence type="ECO:0000256" key="7">
    <source>
        <dbReference type="ARBA" id="ARBA00023159"/>
    </source>
</evidence>
<dbReference type="InterPro" id="IPR051271">
    <property type="entry name" value="2C-system_Tx_regulators"/>
</dbReference>
<evidence type="ECO:0000256" key="2">
    <source>
        <dbReference type="ARBA" id="ARBA00022490"/>
    </source>
</evidence>
<evidence type="ECO:0000313" key="13">
    <source>
        <dbReference type="Proteomes" id="UP000631535"/>
    </source>
</evidence>
<dbReference type="Proteomes" id="UP000631535">
    <property type="component" value="Unassembled WGS sequence"/>
</dbReference>
<comment type="caution">
    <text evidence="12">The sequence shown here is derived from an EMBL/GenBank/DDBJ whole genome shotgun (WGS) entry which is preliminary data.</text>
</comment>
<dbReference type="SMART" id="SM00448">
    <property type="entry name" value="REC"/>
    <property type="match status" value="1"/>
</dbReference>
<keyword evidence="6 9" id="KW-0238">DNA-binding</keyword>
<protein>
    <recommendedName>
        <fullName evidence="9">Transcriptional regulatory protein</fullName>
    </recommendedName>
</protein>
<dbReference type="InterPro" id="IPR001789">
    <property type="entry name" value="Sig_transdc_resp-reg_receiver"/>
</dbReference>
<dbReference type="Gene3D" id="3.40.50.2300">
    <property type="match status" value="1"/>
</dbReference>
<dbReference type="PROSITE" id="PS50110">
    <property type="entry name" value="RESPONSE_REGULATORY"/>
    <property type="match status" value="1"/>
</dbReference>
<feature type="modified residue" description="4-aspartylphosphate" evidence="10">
    <location>
        <position position="62"/>
    </location>
</feature>
<dbReference type="CDD" id="cd19925">
    <property type="entry name" value="REC_citrate_TCS"/>
    <property type="match status" value="1"/>
</dbReference>
<keyword evidence="5 9" id="KW-0805">Transcription regulation</keyword>
<keyword evidence="4 9" id="KW-0902">Two-component regulatory system</keyword>
<accession>A0ABQ2MTZ9</accession>
<proteinExistence type="predicted"/>
<keyword evidence="7 9" id="KW-0010">Activator</keyword>
<keyword evidence="3 10" id="KW-0597">Phosphoprotein</keyword>
<gene>
    <name evidence="12" type="ORF">GCM10012287_55410</name>
</gene>
<reference evidence="13" key="1">
    <citation type="journal article" date="2019" name="Int. J. Syst. Evol. Microbiol.">
        <title>The Global Catalogue of Microorganisms (GCM) 10K type strain sequencing project: providing services to taxonomists for standard genome sequencing and annotation.</title>
        <authorList>
            <consortium name="The Broad Institute Genomics Platform"/>
            <consortium name="The Broad Institute Genome Sequencing Center for Infectious Disease"/>
            <person name="Wu L."/>
            <person name="Ma J."/>
        </authorList>
    </citation>
    <scope>NUCLEOTIDE SEQUENCE [LARGE SCALE GENOMIC DNA]</scope>
    <source>
        <strain evidence="13">CGMCC 4.7178</strain>
    </source>
</reference>
<keyword evidence="13" id="KW-1185">Reference proteome</keyword>
<dbReference type="InterPro" id="IPR011006">
    <property type="entry name" value="CheY-like_superfamily"/>
</dbReference>
<sequence>MSGSSAPGPIQVLVVEDDPLAADAHALYVSRVPGFAVAAVVHSRAEALRALERSPVDLILLDLYLPDGHGMALLRALRAAGRTTDVFAVTSARDLTVIREGVSLGVVQHVLKPFTFPTLRDRLQRYAQFRSTTAGTGGEAGSQAEVDRALSVLRTAPEVPKLPKGLSAATLEAVTAALRDAGRTGLTASAAADRLGVNRITARRYLEHLVDGGTADRSPQYGQVGRPELCYRWRD</sequence>
<evidence type="ECO:0000256" key="10">
    <source>
        <dbReference type="PROSITE-ProRule" id="PRU00169"/>
    </source>
</evidence>
<keyword evidence="2 9" id="KW-0963">Cytoplasm</keyword>
<dbReference type="EMBL" id="BMMP01000028">
    <property type="protein sequence ID" value="GGO58074.1"/>
    <property type="molecule type" value="Genomic_DNA"/>
</dbReference>
<evidence type="ECO:0000256" key="4">
    <source>
        <dbReference type="ARBA" id="ARBA00023012"/>
    </source>
</evidence>
<comment type="subcellular location">
    <subcellularLocation>
        <location evidence="1 9">Cytoplasm</location>
    </subcellularLocation>
</comment>
<evidence type="ECO:0000256" key="8">
    <source>
        <dbReference type="ARBA" id="ARBA00023163"/>
    </source>
</evidence>
<organism evidence="12 13">
    <name type="scientific">Streptomyces daqingensis</name>
    <dbReference type="NCBI Taxonomy" id="1472640"/>
    <lineage>
        <taxon>Bacteria</taxon>
        <taxon>Bacillati</taxon>
        <taxon>Actinomycetota</taxon>
        <taxon>Actinomycetes</taxon>
        <taxon>Kitasatosporales</taxon>
        <taxon>Streptomycetaceae</taxon>
        <taxon>Streptomyces</taxon>
    </lineage>
</organism>
<dbReference type="InterPro" id="IPR036388">
    <property type="entry name" value="WH-like_DNA-bd_sf"/>
</dbReference>
<keyword evidence="8 9" id="KW-0804">Transcription</keyword>
<name>A0ABQ2MTZ9_9ACTN</name>
<dbReference type="PIRSF" id="PIRSF006171">
    <property type="entry name" value="RR_citrat_malat"/>
    <property type="match status" value="1"/>
</dbReference>
<evidence type="ECO:0000256" key="1">
    <source>
        <dbReference type="ARBA" id="ARBA00004496"/>
    </source>
</evidence>
<evidence type="ECO:0000256" key="6">
    <source>
        <dbReference type="ARBA" id="ARBA00023125"/>
    </source>
</evidence>